<name>A0A0R3JX27_CALMK</name>
<keyword evidence="1" id="KW-1133">Transmembrane helix</keyword>
<accession>A0A0R3JX27</accession>
<dbReference type="AlphaFoldDB" id="A0A0R3JX27"/>
<dbReference type="EMBL" id="LKHP01000006">
    <property type="protein sequence ID" value="KRQ86909.1"/>
    <property type="molecule type" value="Genomic_DNA"/>
</dbReference>
<sequence length="689" mass="78726">MNEDREKINLSSLDSIKVTSELKHKTIERCKGRGASMMSIWKILSSKAAVAFALVLAVTVSTTSIMINKSKTVGNSNDYSMERLKSKEQLVSMLDKVYKNNGPGTRDLYLGAEMAKTAADSNSHSKTNVQVEGVDEADIIKTDGKYIYSINQYKNELLIFKANGRAELVKRFNPKEFLNGKEVAEYNKDYQREIYVREMFIYEKEDKKYLVVMSSVNRFKPINQSTGGQEIQPLTKDAKIGILPYRYGIDTTLVSIIDISDLEAFKTVKQFEVSGGLMSSRVNGSKLYMVTNKWTDFYFYKQEKQGDILPFYIEHGDNSYKSEIKPENIMYNKNNVDSNFTVIAQINLDELKLNTQAILGNFDNMYMSKDSLYLTSLRGEEIKADSQNGNDAAVAYYKNKTIIYKFNLKDEVEYVAHAAADGFIINQFSMDEYDGYFRVATTEDTYSEKIMHTTNSLYIFDKNMNITGSIKDIAPEERIYSTRFVGDKLYMVTFKQVDPLFVIDLKNPRQPKILGLLKIPGYSTYLHPLDDKNLIGFGMDTGNLGERVVNKGMKIALFDISDMENPKEKAKLEIGGKGTYSESLYNHKALTVYDKYNLYAFDLFETRDDDSYMPSFRGLALLRIQENGIKLLGKISHADLVEKNENGDYYFMDYGYRAVFIENYMYVVSNVGISVMNLDDMSTVQREKI</sequence>
<evidence type="ECO:0000313" key="3">
    <source>
        <dbReference type="Proteomes" id="UP000052015"/>
    </source>
</evidence>
<reference evidence="2 3" key="1">
    <citation type="submission" date="2015-09" db="EMBL/GenBank/DDBJ databases">
        <title>Draft genome sequence of a Caloramator mitchellensis, a moderate thermophile from the Great Artesian Basin of Australia.</title>
        <authorList>
            <person name="Patel B.K."/>
        </authorList>
    </citation>
    <scope>NUCLEOTIDE SEQUENCE [LARGE SCALE GENOMIC DNA]</scope>
    <source>
        <strain evidence="2 3">VF08</strain>
    </source>
</reference>
<gene>
    <name evidence="2" type="ORF">ABG79_01400</name>
</gene>
<dbReference type="Proteomes" id="UP000052015">
    <property type="component" value="Unassembled WGS sequence"/>
</dbReference>
<organism evidence="2 3">
    <name type="scientific">Caloramator mitchellensis</name>
    <dbReference type="NCBI Taxonomy" id="908809"/>
    <lineage>
        <taxon>Bacteria</taxon>
        <taxon>Bacillati</taxon>
        <taxon>Bacillota</taxon>
        <taxon>Clostridia</taxon>
        <taxon>Eubacteriales</taxon>
        <taxon>Clostridiaceae</taxon>
        <taxon>Caloramator</taxon>
    </lineage>
</organism>
<dbReference type="STRING" id="908809.ABG79_01400"/>
<protein>
    <submittedName>
        <fullName evidence="2">Beta propeller domain protein</fullName>
    </submittedName>
</protein>
<keyword evidence="1" id="KW-0812">Transmembrane</keyword>
<dbReference type="PATRIC" id="fig|908809.3.peg.1409"/>
<dbReference type="RefSeq" id="WP_057978505.1">
    <property type="nucleotide sequence ID" value="NZ_LKHP01000006.1"/>
</dbReference>
<proteinExistence type="predicted"/>
<feature type="transmembrane region" description="Helical" evidence="1">
    <location>
        <begin position="48"/>
        <end position="67"/>
    </location>
</feature>
<keyword evidence="1" id="KW-0472">Membrane</keyword>
<dbReference type="Pfam" id="PF09826">
    <property type="entry name" value="Beta_propel"/>
    <property type="match status" value="1"/>
</dbReference>
<dbReference type="OrthoDB" id="9778998at2"/>
<dbReference type="InterPro" id="IPR019198">
    <property type="entry name" value="Beta_propeller_containing"/>
</dbReference>
<evidence type="ECO:0000256" key="1">
    <source>
        <dbReference type="SAM" id="Phobius"/>
    </source>
</evidence>
<comment type="caution">
    <text evidence="2">The sequence shown here is derived from an EMBL/GenBank/DDBJ whole genome shotgun (WGS) entry which is preliminary data.</text>
</comment>
<evidence type="ECO:0000313" key="2">
    <source>
        <dbReference type="EMBL" id="KRQ86909.1"/>
    </source>
</evidence>
<keyword evidence="3" id="KW-1185">Reference proteome</keyword>